<evidence type="ECO:0000256" key="1">
    <source>
        <dbReference type="ARBA" id="ARBA00004196"/>
    </source>
</evidence>
<evidence type="ECO:0000256" key="2">
    <source>
        <dbReference type="ARBA" id="ARBA00023054"/>
    </source>
</evidence>
<dbReference type="Proteomes" id="UP001500713">
    <property type="component" value="Unassembled WGS sequence"/>
</dbReference>
<dbReference type="EMBL" id="BAAAEM010000002">
    <property type="protein sequence ID" value="GAA0477611.1"/>
    <property type="molecule type" value="Genomic_DNA"/>
</dbReference>
<comment type="caution">
    <text evidence="4">The sequence shown here is derived from an EMBL/GenBank/DDBJ whole genome shotgun (WGS) entry which is preliminary data.</text>
</comment>
<dbReference type="Gene3D" id="2.40.30.170">
    <property type="match status" value="1"/>
</dbReference>
<gene>
    <name evidence="4" type="ORF">GCM10009096_19390</name>
</gene>
<keyword evidence="2" id="KW-0175">Coiled coil</keyword>
<evidence type="ECO:0000256" key="3">
    <source>
        <dbReference type="SAM" id="Phobius"/>
    </source>
</evidence>
<keyword evidence="5" id="KW-1185">Reference proteome</keyword>
<keyword evidence="3" id="KW-0812">Transmembrane</keyword>
<name>A0ABN1AIU5_9SPHN</name>
<reference evidence="4 5" key="1">
    <citation type="journal article" date="2019" name="Int. J. Syst. Evol. Microbiol.">
        <title>The Global Catalogue of Microorganisms (GCM) 10K type strain sequencing project: providing services to taxonomists for standard genome sequencing and annotation.</title>
        <authorList>
            <consortium name="The Broad Institute Genomics Platform"/>
            <consortium name="The Broad Institute Genome Sequencing Center for Infectious Disease"/>
            <person name="Wu L."/>
            <person name="Ma J."/>
        </authorList>
    </citation>
    <scope>NUCLEOTIDE SEQUENCE [LARGE SCALE GENOMIC DNA]</scope>
    <source>
        <strain evidence="4 5">JCM 14162</strain>
    </source>
</reference>
<keyword evidence="3" id="KW-1133">Transmembrane helix</keyword>
<protein>
    <recommendedName>
        <fullName evidence="6">HlyD family efflux transporter periplasmic adaptor subunit</fullName>
    </recommendedName>
</protein>
<proteinExistence type="predicted"/>
<organism evidence="4 5">
    <name type="scientific">Parasphingorhabdus litoris</name>
    <dbReference type="NCBI Taxonomy" id="394733"/>
    <lineage>
        <taxon>Bacteria</taxon>
        <taxon>Pseudomonadati</taxon>
        <taxon>Pseudomonadota</taxon>
        <taxon>Alphaproteobacteria</taxon>
        <taxon>Sphingomonadales</taxon>
        <taxon>Sphingomonadaceae</taxon>
        <taxon>Parasphingorhabdus</taxon>
    </lineage>
</organism>
<dbReference type="InterPro" id="IPR050465">
    <property type="entry name" value="UPF0194_transport"/>
</dbReference>
<evidence type="ECO:0000313" key="4">
    <source>
        <dbReference type="EMBL" id="GAA0477611.1"/>
    </source>
</evidence>
<dbReference type="PANTHER" id="PTHR32347">
    <property type="entry name" value="EFFLUX SYSTEM COMPONENT YKNX-RELATED"/>
    <property type="match status" value="1"/>
</dbReference>
<sequence length="464" mass="50687">MAASPPDSDPAPIAILPVASGAAPISGDANMLASLLQFEAEVRRKPGVAELHYHVANELRRILPYEQMFIARQPRIGDDFHIVCASSISSVDRNAPLIQAMEKLIAKLAKNDGLDRPHDFTLGAMSEDSALAEYPYSECRWQPLLDSEGKVFGGLLVMREAPFREGEGYRLTRLSETVSHSWRALTGDKPVKRIGRFGRKEKIGILVALLVIALFPVRMTALAPVEVVAARPFMVAAPFSGVISRIHVAPNAAVEEGALLVSFDDVKLSNELKLAQEKLAVAKARVDRSTSTAFGEDDETREIATLRAEYELAQADYNFANDVMGLSQIKAPRGGMAIYSDRRDWEGRAVNVGDPILQVADPGEIALRIDLPAAEQMALENGSRVKVWLDAQPLWAIEGKVEHASYQARQTAEGILAFAVTAQPTSDNPRIGSRGTAKLYGEWVPLIYSLLKRPIASFRQTIGL</sequence>
<accession>A0ABN1AIU5</accession>
<comment type="subcellular location">
    <subcellularLocation>
        <location evidence="1">Cell envelope</location>
    </subcellularLocation>
</comment>
<feature type="transmembrane region" description="Helical" evidence="3">
    <location>
        <begin position="203"/>
        <end position="225"/>
    </location>
</feature>
<evidence type="ECO:0008006" key="6">
    <source>
        <dbReference type="Google" id="ProtNLM"/>
    </source>
</evidence>
<dbReference type="SUPFAM" id="SSF111369">
    <property type="entry name" value="HlyD-like secretion proteins"/>
    <property type="match status" value="1"/>
</dbReference>
<dbReference type="Gene3D" id="2.40.50.100">
    <property type="match status" value="1"/>
</dbReference>
<keyword evidence="3" id="KW-0472">Membrane</keyword>
<evidence type="ECO:0000313" key="5">
    <source>
        <dbReference type="Proteomes" id="UP001500713"/>
    </source>
</evidence>
<dbReference type="PANTHER" id="PTHR32347:SF23">
    <property type="entry name" value="BLL5650 PROTEIN"/>
    <property type="match status" value="1"/>
</dbReference>